<dbReference type="STRING" id="93759.A0A1R3KCW3"/>
<feature type="domain" description="DNA helicase Pif1-like DEAD-box helicase" evidence="2">
    <location>
        <begin position="1"/>
        <end position="104"/>
    </location>
</feature>
<dbReference type="GO" id="GO:0005524">
    <property type="term" value="F:ATP binding"/>
    <property type="evidence" value="ECO:0007669"/>
    <property type="project" value="UniProtKB-KW"/>
</dbReference>
<dbReference type="Pfam" id="PF21530">
    <property type="entry name" value="Pif1_2B_dom"/>
    <property type="match status" value="1"/>
</dbReference>
<comment type="cofactor">
    <cofactor evidence="1">
        <name>Mg(2+)</name>
        <dbReference type="ChEBI" id="CHEBI:18420"/>
    </cofactor>
</comment>
<evidence type="ECO:0000259" key="2">
    <source>
        <dbReference type="Pfam" id="PF05970"/>
    </source>
</evidence>
<dbReference type="EC" id="5.6.2.3" evidence="1"/>
<dbReference type="EMBL" id="AWUE01014151">
    <property type="protein sequence ID" value="OMP04884.1"/>
    <property type="molecule type" value="Genomic_DNA"/>
</dbReference>
<keyword evidence="1" id="KW-0234">DNA repair</keyword>
<proteinExistence type="inferred from homology"/>
<keyword evidence="1 4" id="KW-0347">Helicase</keyword>
<keyword evidence="1" id="KW-0233">DNA recombination</keyword>
<name>A0A1R3KCW3_9ROSI</name>
<evidence type="ECO:0000256" key="1">
    <source>
        <dbReference type="RuleBase" id="RU363044"/>
    </source>
</evidence>
<dbReference type="PANTHER" id="PTHR10492:SF90">
    <property type="entry name" value="ATP-DEPENDENT DNA HELICASE"/>
    <property type="match status" value="1"/>
</dbReference>
<keyword evidence="1" id="KW-0067">ATP-binding</keyword>
<dbReference type="SUPFAM" id="SSF52540">
    <property type="entry name" value="P-loop containing nucleoside triphosphate hydrolases"/>
    <property type="match status" value="1"/>
</dbReference>
<evidence type="ECO:0000313" key="5">
    <source>
        <dbReference type="Proteomes" id="UP000187203"/>
    </source>
</evidence>
<dbReference type="AlphaFoldDB" id="A0A1R3KCW3"/>
<dbReference type="GO" id="GO:0043139">
    <property type="term" value="F:5'-3' DNA helicase activity"/>
    <property type="evidence" value="ECO:0007669"/>
    <property type="project" value="UniProtKB-EC"/>
</dbReference>
<reference evidence="5" key="1">
    <citation type="submission" date="2013-09" db="EMBL/GenBank/DDBJ databases">
        <title>Corchorus olitorius genome sequencing.</title>
        <authorList>
            <person name="Alam M."/>
            <person name="Haque M.S."/>
            <person name="Islam M.S."/>
            <person name="Emdad E.M."/>
            <person name="Islam M.M."/>
            <person name="Ahmed B."/>
            <person name="Halim A."/>
            <person name="Hossen Q.M.M."/>
            <person name="Hossain M.Z."/>
            <person name="Ahmed R."/>
            <person name="Khan M.M."/>
            <person name="Islam R."/>
            <person name="Rashid M.M."/>
            <person name="Khan S.A."/>
            <person name="Rahman M.S."/>
            <person name="Alam M."/>
            <person name="Yahiya A.S."/>
            <person name="Khan M.S."/>
            <person name="Azam M.S."/>
            <person name="Haque T."/>
            <person name="Lashkar M.Z.H."/>
            <person name="Akhand A.I."/>
            <person name="Morshed G."/>
            <person name="Roy S."/>
            <person name="Uddin K.S."/>
            <person name="Rabeya T."/>
            <person name="Hossain A.S."/>
            <person name="Chowdhury A."/>
            <person name="Snigdha A.R."/>
            <person name="Mortoza M.S."/>
            <person name="Matin S.A."/>
            <person name="Hoque S.M.E."/>
            <person name="Islam M.K."/>
            <person name="Roy D.K."/>
            <person name="Haider R."/>
            <person name="Moosa M.M."/>
            <person name="Elias S.M."/>
            <person name="Hasan A.M."/>
            <person name="Jahan S."/>
            <person name="Shafiuddin M."/>
            <person name="Mahmood N."/>
            <person name="Shommy N.S."/>
        </authorList>
    </citation>
    <scope>NUCLEOTIDE SEQUENCE [LARGE SCALE GENOMIC DNA]</scope>
    <source>
        <strain evidence="5">cv. O-4</strain>
    </source>
</reference>
<feature type="domain" description="DNA helicase Pif1-like 2B" evidence="3">
    <location>
        <begin position="172"/>
        <end position="218"/>
    </location>
</feature>
<dbReference type="Proteomes" id="UP000187203">
    <property type="component" value="Unassembled WGS sequence"/>
</dbReference>
<dbReference type="PANTHER" id="PTHR10492">
    <property type="match status" value="1"/>
</dbReference>
<keyword evidence="1" id="KW-0378">Hydrolase</keyword>
<comment type="catalytic activity">
    <reaction evidence="1">
        <text>ATP + H2O = ADP + phosphate + H(+)</text>
        <dbReference type="Rhea" id="RHEA:13065"/>
        <dbReference type="ChEBI" id="CHEBI:15377"/>
        <dbReference type="ChEBI" id="CHEBI:15378"/>
        <dbReference type="ChEBI" id="CHEBI:30616"/>
        <dbReference type="ChEBI" id="CHEBI:43474"/>
        <dbReference type="ChEBI" id="CHEBI:456216"/>
        <dbReference type="EC" id="5.6.2.3"/>
    </reaction>
</comment>
<dbReference type="InterPro" id="IPR010285">
    <property type="entry name" value="DNA_helicase_pif1-like_DEAD"/>
</dbReference>
<accession>A0A1R3KCW3</accession>
<evidence type="ECO:0000313" key="4">
    <source>
        <dbReference type="EMBL" id="OMP04884.1"/>
    </source>
</evidence>
<comment type="similarity">
    <text evidence="1">Belongs to the helicase family.</text>
</comment>
<keyword evidence="1" id="KW-0547">Nucleotide-binding</keyword>
<dbReference type="Pfam" id="PF05970">
    <property type="entry name" value="PIF1"/>
    <property type="match status" value="1"/>
</dbReference>
<comment type="caution">
    <text evidence="4">The sequence shown here is derived from an EMBL/GenBank/DDBJ whole genome shotgun (WGS) entry which is preliminary data.</text>
</comment>
<keyword evidence="1" id="KW-0227">DNA damage</keyword>
<protein>
    <recommendedName>
        <fullName evidence="1">ATP-dependent DNA helicase</fullName>
        <ecNumber evidence="1">5.6.2.3</ecNumber>
    </recommendedName>
</protein>
<dbReference type="InterPro" id="IPR027417">
    <property type="entry name" value="P-loop_NTPase"/>
</dbReference>
<dbReference type="GO" id="GO:0000723">
    <property type="term" value="P:telomere maintenance"/>
    <property type="evidence" value="ECO:0007669"/>
    <property type="project" value="InterPro"/>
</dbReference>
<dbReference type="OrthoDB" id="1930718at2759"/>
<organism evidence="4 5">
    <name type="scientific">Corchorus olitorius</name>
    <dbReference type="NCBI Taxonomy" id="93759"/>
    <lineage>
        <taxon>Eukaryota</taxon>
        <taxon>Viridiplantae</taxon>
        <taxon>Streptophyta</taxon>
        <taxon>Embryophyta</taxon>
        <taxon>Tracheophyta</taxon>
        <taxon>Spermatophyta</taxon>
        <taxon>Magnoliopsida</taxon>
        <taxon>eudicotyledons</taxon>
        <taxon>Gunneridae</taxon>
        <taxon>Pentapetalae</taxon>
        <taxon>rosids</taxon>
        <taxon>malvids</taxon>
        <taxon>Malvales</taxon>
        <taxon>Malvaceae</taxon>
        <taxon>Grewioideae</taxon>
        <taxon>Apeibeae</taxon>
        <taxon>Corchorus</taxon>
    </lineage>
</organism>
<dbReference type="GO" id="GO:0006281">
    <property type="term" value="P:DNA repair"/>
    <property type="evidence" value="ECO:0007669"/>
    <property type="project" value="UniProtKB-KW"/>
</dbReference>
<gene>
    <name evidence="4" type="ORF">COLO4_09223</name>
</gene>
<keyword evidence="5" id="KW-1185">Reference proteome</keyword>
<dbReference type="InterPro" id="IPR049163">
    <property type="entry name" value="Pif1-like_2B_dom"/>
</dbReference>
<dbReference type="GO" id="GO:0016887">
    <property type="term" value="F:ATP hydrolysis activity"/>
    <property type="evidence" value="ECO:0007669"/>
    <property type="project" value="RHEA"/>
</dbReference>
<dbReference type="GO" id="GO:0006310">
    <property type="term" value="P:DNA recombination"/>
    <property type="evidence" value="ECO:0007669"/>
    <property type="project" value="UniProtKB-KW"/>
</dbReference>
<evidence type="ECO:0000259" key="3">
    <source>
        <dbReference type="Pfam" id="PF21530"/>
    </source>
</evidence>
<sequence>MIHRHCLEALNKTLSDILFDGSDTSTHGLFGGKTLLEGGDFRQILPVIPQGSKKDIISASICNSSLWQHFRIFTLTTNMGLKRDNLNPDEKEGLQQFAICFQDVYDDFSLKFNELDNLKERAIVTPYNETFDQINWYALDLTPGESRTYLNSDALCKSSQGTIYDNLVHSPELLNGLRLPGIPDHELNLKVGCVVMLLRNVNQAAGLFNARRLVITQMAQNVVEGKFLGEGDNGEKVFIPRITFTVKDKKWDFDINRRQFPLRLSYALIS</sequence>